<dbReference type="Proteomes" id="UP000217289">
    <property type="component" value="Chromosome"/>
</dbReference>
<dbReference type="AlphaFoldDB" id="A0A286NV08"/>
<dbReference type="EMBL" id="CP022163">
    <property type="protein sequence ID" value="ATB26879.1"/>
    <property type="molecule type" value="Genomic_DNA"/>
</dbReference>
<evidence type="ECO:0000313" key="1">
    <source>
        <dbReference type="EMBL" id="ATB26879.1"/>
    </source>
</evidence>
<keyword evidence="2" id="KW-1185">Reference proteome</keyword>
<accession>A0A286NV08</accession>
<protein>
    <submittedName>
        <fullName evidence="1">Uncharacterized protein</fullName>
    </submittedName>
</protein>
<proteinExistence type="predicted"/>
<evidence type="ECO:0000313" key="2">
    <source>
        <dbReference type="Proteomes" id="UP000217289"/>
    </source>
</evidence>
<dbReference type="KEGG" id="mbd:MEBOL_000313"/>
<organism evidence="1 2">
    <name type="scientific">Melittangium boletus DSM 14713</name>
    <dbReference type="NCBI Taxonomy" id="1294270"/>
    <lineage>
        <taxon>Bacteria</taxon>
        <taxon>Pseudomonadati</taxon>
        <taxon>Myxococcota</taxon>
        <taxon>Myxococcia</taxon>
        <taxon>Myxococcales</taxon>
        <taxon>Cystobacterineae</taxon>
        <taxon>Archangiaceae</taxon>
        <taxon>Melittangium</taxon>
    </lineage>
</organism>
<sequence length="356" mass="39036">MESIGSTGGVTPVRLGPGHRFREHAATGSRGHLSNPKGPAVFVLENQPEWGAGIVLEDRDGKWVLLFEQGGRRVFNKLLIKGLKPADLSTDDARALDAKLRGRPLKAATAKSTKKGKKSALPAPLYATCEDQVRWFETFFAGGFEGERFIDEERGRSDRKGKNGYKTAAITFAHEQLSPERFETASDEELFAAVKKLIQFTNIVHPMEGAIALGAMKVEDHAPFVAAVKALLHGTGDYNGRFERFVDTLNITDAEGKAKKVTWPLATLLSAMYHPTEHVCVKPTAFEAQAPLVGLSANKSQPVTGAAYVRFREVALATQQRLLDAGHRPRDLMDVYSFIWRSQAEKPARASTPDKA</sequence>
<name>A0A286NV08_9BACT</name>
<gene>
    <name evidence="1" type="ORF">MEBOL_000313</name>
</gene>
<reference evidence="1 2" key="1">
    <citation type="submission" date="2017-06" db="EMBL/GenBank/DDBJ databases">
        <authorList>
            <person name="Kim H.J."/>
            <person name="Triplett B.A."/>
        </authorList>
    </citation>
    <scope>NUCLEOTIDE SEQUENCE [LARGE SCALE GENOMIC DNA]</scope>
    <source>
        <strain evidence="1 2">DSM 14713</strain>
    </source>
</reference>